<feature type="signal peptide" evidence="2">
    <location>
        <begin position="1"/>
        <end position="23"/>
    </location>
</feature>
<evidence type="ECO:0000256" key="2">
    <source>
        <dbReference type="SAM" id="SignalP"/>
    </source>
</evidence>
<feature type="transmembrane region" description="Helical" evidence="1">
    <location>
        <begin position="414"/>
        <end position="437"/>
    </location>
</feature>
<dbReference type="InterPro" id="IPR050491">
    <property type="entry name" value="AmpC-like"/>
</dbReference>
<dbReference type="InterPro" id="IPR012338">
    <property type="entry name" value="Beta-lactam/transpept-like"/>
</dbReference>
<evidence type="ECO:0000313" key="4">
    <source>
        <dbReference type="EMBL" id="KOY15021.1"/>
    </source>
</evidence>
<gene>
    <name evidence="4" type="ORF">AMS66_18445</name>
</gene>
<feature type="domain" description="Beta-lactamase-related" evidence="3">
    <location>
        <begin position="42"/>
        <end position="347"/>
    </location>
</feature>
<dbReference type="EMBL" id="LITU01000067">
    <property type="protein sequence ID" value="KOY15021.1"/>
    <property type="molecule type" value="Genomic_DNA"/>
</dbReference>
<dbReference type="SUPFAM" id="SSF56601">
    <property type="entry name" value="beta-lactamase/transpeptidase-like"/>
    <property type="match status" value="1"/>
</dbReference>
<evidence type="ECO:0000259" key="3">
    <source>
        <dbReference type="Pfam" id="PF00144"/>
    </source>
</evidence>
<feature type="chain" id="PRO_5039253637" evidence="2">
    <location>
        <begin position="24"/>
        <end position="493"/>
    </location>
</feature>
<name>A0A0N0C3Y6_9BACL</name>
<feature type="transmembrane region" description="Helical" evidence="1">
    <location>
        <begin position="383"/>
        <end position="402"/>
    </location>
</feature>
<keyword evidence="1" id="KW-0812">Transmembrane</keyword>
<evidence type="ECO:0000313" key="5">
    <source>
        <dbReference type="Proteomes" id="UP000037688"/>
    </source>
</evidence>
<dbReference type="Gene3D" id="3.40.710.10">
    <property type="entry name" value="DD-peptidase/beta-lactamase superfamily"/>
    <property type="match status" value="1"/>
</dbReference>
<organism evidence="4 5">
    <name type="scientific">Paenibacillus xylanivorans</name>
    <dbReference type="NCBI Taxonomy" id="1705561"/>
    <lineage>
        <taxon>Bacteria</taxon>
        <taxon>Bacillati</taxon>
        <taxon>Bacillota</taxon>
        <taxon>Bacilli</taxon>
        <taxon>Bacillales</taxon>
        <taxon>Paenibacillaceae</taxon>
        <taxon>Paenibacillus</taxon>
    </lineage>
</organism>
<proteinExistence type="predicted"/>
<dbReference type="PANTHER" id="PTHR46825">
    <property type="entry name" value="D-ALANYL-D-ALANINE-CARBOXYPEPTIDASE/ENDOPEPTIDASE AMPH"/>
    <property type="match status" value="1"/>
</dbReference>
<sequence>MIKLKKRMFIAISCLLLLCSVWANPVSATEARDRTEVLRDIDEYMNRTMKANYIKAASLAIAKNDEVFYAKGYGTFADGQSVTSDTPFPIASLSKSFTALAVLQLAENGRIDLDAAYSSYFPELSPQDPRVHDITVRHLLNQTSGLNDKINPDMTRTPQFQSLYEANQLLTEVSLAHSPGTAYIYHNPNYVLLANLVESVSGEGLSDYLKKHIFEPLGMNHSFSVSTTQQIYENKTIPLGHYLSLGRSISQADPLWFIEGPAGIVSTAEDMSLWMLAQYHGRLVSPALMKQYHAAGAIGPYGMGWLADQDGSSGQTISHSGIFWTYKSEEMNYLNEQMGIAVMFNSGLNAFVNYSAFIDGIADIMRGEKPETSFLNGRNMETFMIALVLATLVWGVYAYFRIRRRNNRLTISKLILITVGRLIPILILLSLSPLVTFIGGGRVLPRFGIWTTLSSPIIWLVVWSLVNFVHLACYFYVYVQNTKNSRLDLPQYI</sequence>
<comment type="caution">
    <text evidence="4">The sequence shown here is derived from an EMBL/GenBank/DDBJ whole genome shotgun (WGS) entry which is preliminary data.</text>
</comment>
<dbReference type="PANTHER" id="PTHR46825:SF9">
    <property type="entry name" value="BETA-LACTAMASE-RELATED DOMAIN-CONTAINING PROTEIN"/>
    <property type="match status" value="1"/>
</dbReference>
<dbReference type="AlphaFoldDB" id="A0A0N0C3Y6"/>
<keyword evidence="1" id="KW-1133">Transmembrane helix</keyword>
<dbReference type="RefSeq" id="WP_053782201.1">
    <property type="nucleotide sequence ID" value="NZ_LITU01000067.1"/>
</dbReference>
<dbReference type="Pfam" id="PF00144">
    <property type="entry name" value="Beta-lactamase"/>
    <property type="match status" value="1"/>
</dbReference>
<feature type="transmembrane region" description="Helical" evidence="1">
    <location>
        <begin position="457"/>
        <end position="479"/>
    </location>
</feature>
<evidence type="ECO:0000256" key="1">
    <source>
        <dbReference type="SAM" id="Phobius"/>
    </source>
</evidence>
<accession>A0A0N0C3Y6</accession>
<keyword evidence="1" id="KW-0472">Membrane</keyword>
<protein>
    <submittedName>
        <fullName evidence="4">Beta-lactamase</fullName>
    </submittedName>
</protein>
<dbReference type="PATRIC" id="fig|1705561.3.peg.3808"/>
<keyword evidence="5" id="KW-1185">Reference proteome</keyword>
<keyword evidence="2" id="KW-0732">Signal</keyword>
<dbReference type="Proteomes" id="UP000037688">
    <property type="component" value="Unassembled WGS sequence"/>
</dbReference>
<dbReference type="OrthoDB" id="846150at2"/>
<dbReference type="InterPro" id="IPR001466">
    <property type="entry name" value="Beta-lactam-related"/>
</dbReference>
<reference evidence="4 5" key="1">
    <citation type="submission" date="2015-08" db="EMBL/GenBank/DDBJ databases">
        <title>Draft genome sequence of cellulolytic and xylanolytic Paenibacillus sp. A59, isolated from a decaying forest soil from Patagonia, Argentina.</title>
        <authorList>
            <person name="Ghio S."/>
            <person name="Caceres A.M."/>
            <person name="Talia P."/>
            <person name="Grasso D."/>
            <person name="Campos E."/>
        </authorList>
    </citation>
    <scope>NUCLEOTIDE SEQUENCE [LARGE SCALE GENOMIC DNA]</scope>
    <source>
        <strain evidence="4 5">A59</strain>
    </source>
</reference>